<evidence type="ECO:0000313" key="3">
    <source>
        <dbReference type="EMBL" id="RXG30052.1"/>
    </source>
</evidence>
<dbReference type="InterPro" id="IPR008969">
    <property type="entry name" value="CarboxyPept-like_regulatory"/>
</dbReference>
<dbReference type="GO" id="GO:0009279">
    <property type="term" value="C:cell outer membrane"/>
    <property type="evidence" value="ECO:0007669"/>
    <property type="project" value="UniProtKB-SubCell"/>
</dbReference>
<organism evidence="4 5">
    <name type="scientific">Leeuwenhoekiella palythoae</name>
    <dbReference type="NCBI Taxonomy" id="573501"/>
    <lineage>
        <taxon>Bacteria</taxon>
        <taxon>Pseudomonadati</taxon>
        <taxon>Bacteroidota</taxon>
        <taxon>Flavobacteriia</taxon>
        <taxon>Flavobacteriales</taxon>
        <taxon>Flavobacteriaceae</taxon>
        <taxon>Leeuwenhoekiella</taxon>
    </lineage>
</organism>
<evidence type="ECO:0000259" key="2">
    <source>
        <dbReference type="Pfam" id="PF07715"/>
    </source>
</evidence>
<keyword evidence="1" id="KW-1134">Transmembrane beta strand</keyword>
<reference evidence="4" key="2">
    <citation type="submission" date="2016-11" db="EMBL/GenBank/DDBJ databases">
        <authorList>
            <person name="Jaros S."/>
            <person name="Januszkiewicz K."/>
            <person name="Wedrychowicz H."/>
        </authorList>
    </citation>
    <scope>NUCLEOTIDE SEQUENCE [LARGE SCALE GENOMIC DNA]</scope>
    <source>
        <strain evidence="4">DSM 19859</strain>
    </source>
</reference>
<dbReference type="STRING" id="573501.SAMN04487999_1506"/>
<proteinExistence type="inferred from homology"/>
<keyword evidence="1" id="KW-0812">Transmembrane</keyword>
<dbReference type="InterPro" id="IPR012910">
    <property type="entry name" value="Plug_dom"/>
</dbReference>
<dbReference type="Proteomes" id="UP000184240">
    <property type="component" value="Unassembled WGS sequence"/>
</dbReference>
<dbReference type="OrthoDB" id="1108759at2"/>
<dbReference type="SUPFAM" id="SSF56935">
    <property type="entry name" value="Porins"/>
    <property type="match status" value="1"/>
</dbReference>
<gene>
    <name evidence="3" type="ORF">DSM01_800</name>
    <name evidence="4" type="ORF">SAMN04487999_1506</name>
</gene>
<protein>
    <submittedName>
        <fullName evidence="3">Outer membrane receptor protein involved in Fe transport</fullName>
    </submittedName>
    <submittedName>
        <fullName evidence="4">Outer membrane receptor proteins, mostly Fe transport</fullName>
    </submittedName>
</protein>
<comment type="similarity">
    <text evidence="1">Belongs to the TonB-dependent receptor family.</text>
</comment>
<dbReference type="Proteomes" id="UP000290037">
    <property type="component" value="Unassembled WGS sequence"/>
</dbReference>
<dbReference type="SUPFAM" id="SSF49464">
    <property type="entry name" value="Carboxypeptidase regulatory domain-like"/>
    <property type="match status" value="1"/>
</dbReference>
<keyword evidence="6" id="KW-1185">Reference proteome</keyword>
<keyword evidence="1" id="KW-0998">Cell outer membrane</keyword>
<dbReference type="Pfam" id="PF13715">
    <property type="entry name" value="CarbopepD_reg_2"/>
    <property type="match status" value="1"/>
</dbReference>
<dbReference type="Gene3D" id="2.60.40.1120">
    <property type="entry name" value="Carboxypeptidase-like, regulatory domain"/>
    <property type="match status" value="1"/>
</dbReference>
<reference evidence="3 6" key="3">
    <citation type="submission" date="2018-07" db="EMBL/GenBank/DDBJ databases">
        <title>Leeuwenhoekiella genomics.</title>
        <authorList>
            <person name="Tahon G."/>
            <person name="Willems A."/>
        </authorList>
    </citation>
    <scope>NUCLEOTIDE SEQUENCE [LARGE SCALE GENOMIC DNA]</scope>
    <source>
        <strain evidence="3 6">LMG 24856</strain>
    </source>
</reference>
<evidence type="ECO:0000313" key="4">
    <source>
        <dbReference type="EMBL" id="SHH99288.1"/>
    </source>
</evidence>
<name>A0A1M5XIB3_9FLAO</name>
<dbReference type="PROSITE" id="PS52016">
    <property type="entry name" value="TONB_DEPENDENT_REC_3"/>
    <property type="match status" value="1"/>
</dbReference>
<dbReference type="AlphaFoldDB" id="A0A1M5XIB3"/>
<keyword evidence="1" id="KW-0472">Membrane</keyword>
<evidence type="ECO:0000256" key="1">
    <source>
        <dbReference type="PROSITE-ProRule" id="PRU01360"/>
    </source>
</evidence>
<dbReference type="EMBL" id="QOVN01000002">
    <property type="protein sequence ID" value="RXG30052.1"/>
    <property type="molecule type" value="Genomic_DNA"/>
</dbReference>
<dbReference type="InterPro" id="IPR039426">
    <property type="entry name" value="TonB-dep_rcpt-like"/>
</dbReference>
<keyword evidence="1" id="KW-0813">Transport</keyword>
<dbReference type="Gene3D" id="2.170.130.10">
    <property type="entry name" value="TonB-dependent receptor, plug domain"/>
    <property type="match status" value="1"/>
</dbReference>
<keyword evidence="4" id="KW-0675">Receptor</keyword>
<evidence type="ECO:0000313" key="5">
    <source>
        <dbReference type="Proteomes" id="UP000184240"/>
    </source>
</evidence>
<accession>A0A1M5XIB3</accession>
<dbReference type="InterPro" id="IPR037066">
    <property type="entry name" value="Plug_dom_sf"/>
</dbReference>
<comment type="subcellular location">
    <subcellularLocation>
        <location evidence="1">Cell outer membrane</location>
        <topology evidence="1">Multi-pass membrane protein</topology>
    </subcellularLocation>
</comment>
<feature type="domain" description="TonB-dependent receptor plug" evidence="2">
    <location>
        <begin position="134"/>
        <end position="232"/>
    </location>
</feature>
<evidence type="ECO:0000313" key="6">
    <source>
        <dbReference type="Proteomes" id="UP000290037"/>
    </source>
</evidence>
<dbReference type="Pfam" id="PF07715">
    <property type="entry name" value="Plug"/>
    <property type="match status" value="1"/>
</dbReference>
<reference evidence="5" key="1">
    <citation type="submission" date="2016-11" db="EMBL/GenBank/DDBJ databases">
        <authorList>
            <person name="Varghese N."/>
            <person name="Submissions S."/>
        </authorList>
    </citation>
    <scope>NUCLEOTIDE SEQUENCE [LARGE SCALE GENOMIC DNA]</scope>
    <source>
        <strain evidence="5">DSM 19859</strain>
    </source>
</reference>
<sequence length="834" mass="94111">MWATAQLLKQPSTENNLLRTTTLFCVLCVLLSVSGMAQQAIVRGVVFNEQQVPQSGVNITWSGGGTQTDESGFYTLSIPAEKTIQLNFSHIAYKAIKAQFNLKENEMVEFNPVLNAKVEQISDVVITANTTDQLSGITILTPETVRKIPGANPGVENLLQALPGVSSNNELSTQYAVRGGNYDENLVYINDIEVYRPFLIRSGQQEGLSIINPDLVRDIDFSAGGFQAKYGDKLSSVLDITYKRPVEFAASADVSLLGASISAEGISKNKKFTAIGGARYWDNSLLVDAKQTQTNYRPRFTDLQTYLTYTFNPKFSIDFLGTVAVNSYNYEPQTRQTNFGTLADPVALVVVYNGQEQDRYETYCGALSTTYQPNEQLDLKFTASAYHTQEQEHYDIAAQYALGTPNTTIGSANAGEVDFTRAIGAQLTHARNNLDALIVNLQHKGQYIKDEHQLDWGLKYAHENIRDRLQEYEIIDSAGFSKRPPLEEFVNEQPYEPFDAPLSPFTSRRAQNSVSIDRVMGYLQYSKRINWSSAKAWFNAGIRSQFWTVSGLGIASTSQQVVSPRGQFSLKPNWKSDMLFRLAAGIYHQPPFYRELRNDQGQVVPDVEAQRSVHLVLGNDWSFDMWGRPFTLTSEAYFKSLDNVNTYTLENVRIRYRAANDAEAYAYGLDFRLSGEFVPGTDSWISLGLLKTEENIQDRGYIARPTDQRFKVAFLFQDYVPRIPDMKLYLKMVYQTGLPGGSPSYADPYLYQTRLPFYFRSDVGFLYTIINSERSSLRNSLIKELSTGIEIFNIFDRQNSITNTFVRDAATRQQYAVPNYLTPRVFNIRLSARF</sequence>
<dbReference type="EMBL" id="FQXT01000003">
    <property type="protein sequence ID" value="SHH99288.1"/>
    <property type="molecule type" value="Genomic_DNA"/>
</dbReference>